<evidence type="ECO:0000256" key="12">
    <source>
        <dbReference type="ARBA" id="ARBA00023136"/>
    </source>
</evidence>
<evidence type="ECO:0000313" key="18">
    <source>
        <dbReference type="EMBL" id="HIW00672.1"/>
    </source>
</evidence>
<evidence type="ECO:0000256" key="16">
    <source>
        <dbReference type="RuleBase" id="RU003750"/>
    </source>
</evidence>
<evidence type="ECO:0000256" key="14">
    <source>
        <dbReference type="ARBA" id="ARBA00023264"/>
    </source>
</evidence>
<evidence type="ECO:0000256" key="2">
    <source>
        <dbReference type="ARBA" id="ARBA00004141"/>
    </source>
</evidence>
<evidence type="ECO:0000313" key="19">
    <source>
        <dbReference type="Proteomes" id="UP000886752"/>
    </source>
</evidence>
<evidence type="ECO:0000256" key="10">
    <source>
        <dbReference type="ARBA" id="ARBA00022989"/>
    </source>
</evidence>
<comment type="catalytic activity">
    <reaction evidence="1">
        <text>a CDP-1,2-diacyl-sn-glycerol + L-serine = a 1,2-diacyl-sn-glycero-3-phospho-L-serine + CMP + H(+)</text>
        <dbReference type="Rhea" id="RHEA:16913"/>
        <dbReference type="ChEBI" id="CHEBI:15378"/>
        <dbReference type="ChEBI" id="CHEBI:33384"/>
        <dbReference type="ChEBI" id="CHEBI:57262"/>
        <dbReference type="ChEBI" id="CHEBI:58332"/>
        <dbReference type="ChEBI" id="CHEBI:60377"/>
        <dbReference type="EC" id="2.7.8.8"/>
    </reaction>
</comment>
<dbReference type="GO" id="GO:0008654">
    <property type="term" value="P:phospholipid biosynthetic process"/>
    <property type="evidence" value="ECO:0007669"/>
    <property type="project" value="UniProtKB-KW"/>
</dbReference>
<reference evidence="18" key="2">
    <citation type="submission" date="2021-04" db="EMBL/GenBank/DDBJ databases">
        <authorList>
            <person name="Gilroy R."/>
        </authorList>
    </citation>
    <scope>NUCLEOTIDE SEQUENCE</scope>
    <source>
        <strain evidence="18">ChiHecec2B26-446</strain>
    </source>
</reference>
<evidence type="ECO:0000256" key="5">
    <source>
        <dbReference type="ARBA" id="ARBA00013174"/>
    </source>
</evidence>
<sequence>MITCTSMFFGFLSIIWSVQGRFSDACLALLVSALMDGLDGKVARLTHSASEFGVQFDSLADLVAFGLAPAVLVWQWQLSALGRFGVAIAFLYAACGALRLARFNVNAHVGSKRFFVGLPIPAASCTLVCYTYFARTFTEGLPTLTLVLTAVFTACVALLMVSNVRYFSFKEYDIFRAHPYRVLVSFIVLLSLLCSQPKLVGFLYCAIYIASGLIYTYILLPKHTRQLLHTSSADE</sequence>
<feature type="transmembrane region" description="Helical" evidence="17">
    <location>
        <begin position="199"/>
        <end position="220"/>
    </location>
</feature>
<feature type="transmembrane region" description="Helical" evidence="17">
    <location>
        <begin position="140"/>
        <end position="162"/>
    </location>
</feature>
<name>A0A9D1PVU2_9BACT</name>
<dbReference type="NCBIfam" id="TIGR00473">
    <property type="entry name" value="pssA"/>
    <property type="match status" value="1"/>
</dbReference>
<keyword evidence="13" id="KW-0594">Phospholipid biosynthesis</keyword>
<keyword evidence="14" id="KW-1208">Phospholipid metabolism</keyword>
<organism evidence="18 19">
    <name type="scientific">Candidatus Desulfovibrio intestinipullorum</name>
    <dbReference type="NCBI Taxonomy" id="2838536"/>
    <lineage>
        <taxon>Bacteria</taxon>
        <taxon>Pseudomonadati</taxon>
        <taxon>Thermodesulfobacteriota</taxon>
        <taxon>Desulfovibrionia</taxon>
        <taxon>Desulfovibrionales</taxon>
        <taxon>Desulfovibrionaceae</taxon>
        <taxon>Desulfovibrio</taxon>
    </lineage>
</organism>
<dbReference type="AlphaFoldDB" id="A0A9D1PVU2"/>
<dbReference type="InterPro" id="IPR004533">
    <property type="entry name" value="CDP-diaglyc--ser_O-PTrfase"/>
</dbReference>
<feature type="transmembrane region" description="Helical" evidence="17">
    <location>
        <begin position="113"/>
        <end position="134"/>
    </location>
</feature>
<evidence type="ECO:0000256" key="1">
    <source>
        <dbReference type="ARBA" id="ARBA00000287"/>
    </source>
</evidence>
<proteinExistence type="inferred from homology"/>
<dbReference type="GO" id="GO:0012505">
    <property type="term" value="C:endomembrane system"/>
    <property type="evidence" value="ECO:0007669"/>
    <property type="project" value="UniProtKB-SubCell"/>
</dbReference>
<accession>A0A9D1PVU2</accession>
<dbReference type="Pfam" id="PF01066">
    <property type="entry name" value="CDP-OH_P_transf"/>
    <property type="match status" value="1"/>
</dbReference>
<dbReference type="GO" id="GO:0016020">
    <property type="term" value="C:membrane"/>
    <property type="evidence" value="ECO:0007669"/>
    <property type="project" value="UniProtKB-SubCell"/>
</dbReference>
<evidence type="ECO:0000256" key="15">
    <source>
        <dbReference type="ARBA" id="ARBA00032361"/>
    </source>
</evidence>
<evidence type="ECO:0000256" key="11">
    <source>
        <dbReference type="ARBA" id="ARBA00023098"/>
    </source>
</evidence>
<comment type="subcellular location">
    <subcellularLocation>
        <location evidence="3">Endomembrane system</location>
    </subcellularLocation>
    <subcellularLocation>
        <location evidence="2">Membrane</location>
        <topology evidence="2">Multi-pass membrane protein</topology>
    </subcellularLocation>
</comment>
<dbReference type="Gene3D" id="1.20.120.1760">
    <property type="match status" value="1"/>
</dbReference>
<evidence type="ECO:0000256" key="4">
    <source>
        <dbReference type="ARBA" id="ARBA00010441"/>
    </source>
</evidence>
<comment type="similarity">
    <text evidence="4 16">Belongs to the CDP-alcohol phosphatidyltransferase class-I family.</text>
</comment>
<dbReference type="Proteomes" id="UP000886752">
    <property type="component" value="Unassembled WGS sequence"/>
</dbReference>
<protein>
    <recommendedName>
        <fullName evidence="6">CDP-diacylglycerol--serine O-phosphatidyltransferase</fullName>
        <ecNumber evidence="5">2.7.8.8</ecNumber>
    </recommendedName>
    <alternativeName>
        <fullName evidence="15">Phosphatidylserine synthase</fullName>
    </alternativeName>
</protein>
<keyword evidence="10 17" id="KW-1133">Transmembrane helix</keyword>
<reference evidence="18" key="1">
    <citation type="journal article" date="2021" name="PeerJ">
        <title>Extensive microbial diversity within the chicken gut microbiome revealed by metagenomics and culture.</title>
        <authorList>
            <person name="Gilroy R."/>
            <person name="Ravi A."/>
            <person name="Getino M."/>
            <person name="Pursley I."/>
            <person name="Horton D.L."/>
            <person name="Alikhan N.F."/>
            <person name="Baker D."/>
            <person name="Gharbi K."/>
            <person name="Hall N."/>
            <person name="Watson M."/>
            <person name="Adriaenssens E.M."/>
            <person name="Foster-Nyarko E."/>
            <person name="Jarju S."/>
            <person name="Secka A."/>
            <person name="Antonio M."/>
            <person name="Oren A."/>
            <person name="Chaudhuri R.R."/>
            <person name="La Ragione R."/>
            <person name="Hildebrand F."/>
            <person name="Pallen M.J."/>
        </authorList>
    </citation>
    <scope>NUCLEOTIDE SEQUENCE</scope>
    <source>
        <strain evidence="18">ChiHecec2B26-446</strain>
    </source>
</reference>
<dbReference type="InterPro" id="IPR043130">
    <property type="entry name" value="CDP-OH_PTrfase_TM_dom"/>
</dbReference>
<dbReference type="EMBL" id="DXHV01000058">
    <property type="protein sequence ID" value="HIW00672.1"/>
    <property type="molecule type" value="Genomic_DNA"/>
</dbReference>
<dbReference type="GO" id="GO:0003882">
    <property type="term" value="F:CDP-diacylglycerol-serine O-phosphatidyltransferase activity"/>
    <property type="evidence" value="ECO:0007669"/>
    <property type="project" value="UniProtKB-EC"/>
</dbReference>
<keyword evidence="7" id="KW-0444">Lipid biosynthesis</keyword>
<comment type="caution">
    <text evidence="18">The sequence shown here is derived from an EMBL/GenBank/DDBJ whole genome shotgun (WGS) entry which is preliminary data.</text>
</comment>
<feature type="transmembrane region" description="Helical" evidence="17">
    <location>
        <begin position="80"/>
        <end position="101"/>
    </location>
</feature>
<dbReference type="InterPro" id="IPR048254">
    <property type="entry name" value="CDP_ALCOHOL_P_TRANSF_CS"/>
</dbReference>
<keyword evidence="12 17" id="KW-0472">Membrane</keyword>
<feature type="transmembrane region" description="Helical" evidence="17">
    <location>
        <begin position="174"/>
        <end position="193"/>
    </location>
</feature>
<keyword evidence="8 16" id="KW-0808">Transferase</keyword>
<gene>
    <name evidence="18" type="primary">pssA</name>
    <name evidence="18" type="ORF">H9894_05710</name>
</gene>
<evidence type="ECO:0000256" key="6">
    <source>
        <dbReference type="ARBA" id="ARBA00017171"/>
    </source>
</evidence>
<dbReference type="EC" id="2.7.8.8" evidence="5"/>
<evidence type="ECO:0000256" key="17">
    <source>
        <dbReference type="SAM" id="Phobius"/>
    </source>
</evidence>
<evidence type="ECO:0000256" key="7">
    <source>
        <dbReference type="ARBA" id="ARBA00022516"/>
    </source>
</evidence>
<keyword evidence="9 17" id="KW-0812">Transmembrane</keyword>
<keyword evidence="11" id="KW-0443">Lipid metabolism</keyword>
<dbReference type="PROSITE" id="PS00379">
    <property type="entry name" value="CDP_ALCOHOL_P_TRANSF"/>
    <property type="match status" value="1"/>
</dbReference>
<dbReference type="InterPro" id="IPR000462">
    <property type="entry name" value="CDP-OH_P_trans"/>
</dbReference>
<evidence type="ECO:0000256" key="8">
    <source>
        <dbReference type="ARBA" id="ARBA00022679"/>
    </source>
</evidence>
<evidence type="ECO:0000256" key="9">
    <source>
        <dbReference type="ARBA" id="ARBA00022692"/>
    </source>
</evidence>
<evidence type="ECO:0000256" key="3">
    <source>
        <dbReference type="ARBA" id="ARBA00004308"/>
    </source>
</evidence>
<evidence type="ECO:0000256" key="13">
    <source>
        <dbReference type="ARBA" id="ARBA00023209"/>
    </source>
</evidence>